<protein>
    <recommendedName>
        <fullName evidence="4">DUF4179 domain-containing protein</fullName>
    </recommendedName>
</protein>
<evidence type="ECO:0008006" key="4">
    <source>
        <dbReference type="Google" id="ProtNLM"/>
    </source>
</evidence>
<dbReference type="OrthoDB" id="4990at2"/>
<sequence length="277" mass="30968">MMGKDRYDKIKVPDELASVIHHAQKRATARKHSLRVMRFASVIAACVVLLFVVNIPSVANAMSKIPVFGKIVQVLQFGEGGEITDGASVGTEAAENTLKIHFSSGNEPAANVPFYTVEQKSAPNRLIFTFNGTRQFDYDTIEKDLLTLPMVKDVYRNIILDDSAMRFVVELKDGVKHSISEYKDPGYLELKLTPTDESAPPHEVFSIRTGEMVPGEEMGMLEEQYPEEDISFIKTASGKFIAVIGEYDTVDEAKNKLNEISKHESYNGEFYVVYLCQ</sequence>
<accession>A0A089LR71</accession>
<dbReference type="KEGG" id="pste:PSTEL_05235"/>
<name>A0A089LR71_9BACL</name>
<dbReference type="EMBL" id="CP009286">
    <property type="protein sequence ID" value="AIQ62595.1"/>
    <property type="molecule type" value="Genomic_DNA"/>
</dbReference>
<keyword evidence="1" id="KW-0812">Transmembrane</keyword>
<evidence type="ECO:0000256" key="1">
    <source>
        <dbReference type="SAM" id="Phobius"/>
    </source>
</evidence>
<evidence type="ECO:0000313" key="2">
    <source>
        <dbReference type="EMBL" id="AIQ62595.1"/>
    </source>
</evidence>
<evidence type="ECO:0000313" key="3">
    <source>
        <dbReference type="Proteomes" id="UP000029507"/>
    </source>
</evidence>
<feature type="transmembrane region" description="Helical" evidence="1">
    <location>
        <begin position="36"/>
        <end position="55"/>
    </location>
</feature>
<gene>
    <name evidence="2" type="ORF">PSTEL_05235</name>
</gene>
<keyword evidence="1" id="KW-0472">Membrane</keyword>
<dbReference type="Proteomes" id="UP000029507">
    <property type="component" value="Chromosome"/>
</dbReference>
<reference evidence="2 3" key="1">
    <citation type="submission" date="2014-08" db="EMBL/GenBank/DDBJ databases">
        <title>Comparative genomics of the Paenibacillus odorifer group.</title>
        <authorList>
            <person name="den Bakker H.C."/>
            <person name="Tsai Y.-C."/>
            <person name="Martin N."/>
            <person name="Korlach J."/>
            <person name="Wiedmann M."/>
        </authorList>
    </citation>
    <scope>NUCLEOTIDE SEQUENCE [LARGE SCALE GENOMIC DNA]</scope>
    <source>
        <strain evidence="2 3">DSM 14472</strain>
    </source>
</reference>
<proteinExistence type="predicted"/>
<dbReference type="AlphaFoldDB" id="A0A089LR71"/>
<dbReference type="RefSeq" id="WP_038693902.1">
    <property type="nucleotide sequence ID" value="NZ_CP009286.1"/>
</dbReference>
<keyword evidence="3" id="KW-1185">Reference proteome</keyword>
<keyword evidence="1" id="KW-1133">Transmembrane helix</keyword>
<dbReference type="HOGENOM" id="CLU_078495_0_0_9"/>
<dbReference type="STRING" id="169760.PSTEL_05235"/>
<organism evidence="2 3">
    <name type="scientific">Paenibacillus stellifer</name>
    <dbReference type="NCBI Taxonomy" id="169760"/>
    <lineage>
        <taxon>Bacteria</taxon>
        <taxon>Bacillati</taxon>
        <taxon>Bacillota</taxon>
        <taxon>Bacilli</taxon>
        <taxon>Bacillales</taxon>
        <taxon>Paenibacillaceae</taxon>
        <taxon>Paenibacillus</taxon>
    </lineage>
</organism>